<feature type="domain" description="ABC transmembrane type-1" evidence="6">
    <location>
        <begin position="67"/>
        <end position="270"/>
    </location>
</feature>
<feature type="transmembrane region" description="Helical" evidence="5">
    <location>
        <begin position="351"/>
        <end position="378"/>
    </location>
</feature>
<evidence type="ECO:0000256" key="2">
    <source>
        <dbReference type="ARBA" id="ARBA00022692"/>
    </source>
</evidence>
<sequence>MPSHSAKSAARDPFFSSILAVLWILLAFFVLYPLLRLFLRAFTTDSGTFSLQPLLKVLGNPDNVHAFGNSLLLAAVVGVGGTLLGFVYALVAGRCGLSPRWTRVIDTINLLPLISPPFTISIAILFSFGSRGLITYDLLGISRYSAYGFTSTAAAEIITYFPVSYLTLRPILAAIDPSMENAAFSMGASRWRVFRSMTLPLAMPGLLNAFLLLFAASLADFATPLILAGNQFPVLPTEAYLQITGQFDLQGGALLAVLLLLPAAVVYFVQRHWLAGRSYVTVGGKATQRSDVEIVAPAVRRLLITLCTCLTAMILYFYLLLLYASLVMAFGANSTFTLANYHTIFTDGREVIVDTLIIAAIATPLGGLYGMLVGYLVARRKFVGRHVLEVTTMLNYALPGTIIGIAYLLAFNDPPVELTGTAFILIACYIFRYSPTGIRATVALLHQIDPSLEEASESLGASSSRTFRRITLPLVMPAFFTGLGVMFIRSMTAISATIFLISISWNLITVRILENMTELALGPAAAFSVLVVVVVYVVLMLVARALASLRTQQGGRIENILGG</sequence>
<keyword evidence="4 5" id="KW-0472">Membrane</keyword>
<dbReference type="InterPro" id="IPR035906">
    <property type="entry name" value="MetI-like_sf"/>
</dbReference>
<feature type="transmembrane region" description="Helical" evidence="5">
    <location>
        <begin position="205"/>
        <end position="229"/>
    </location>
</feature>
<keyword evidence="5" id="KW-0813">Transport</keyword>
<dbReference type="CDD" id="cd06261">
    <property type="entry name" value="TM_PBP2"/>
    <property type="match status" value="2"/>
</dbReference>
<comment type="subcellular location">
    <subcellularLocation>
        <location evidence="1 5">Cell membrane</location>
        <topology evidence="1 5">Multi-pass membrane protein</topology>
    </subcellularLocation>
</comment>
<feature type="transmembrane region" description="Helical" evidence="5">
    <location>
        <begin position="146"/>
        <end position="168"/>
    </location>
</feature>
<dbReference type="RefSeq" id="WP_246600332.1">
    <property type="nucleotide sequence ID" value="NZ_JAHTBN010000002.1"/>
</dbReference>
<feature type="transmembrane region" description="Helical" evidence="5">
    <location>
        <begin position="12"/>
        <end position="35"/>
    </location>
</feature>
<dbReference type="Gene3D" id="1.10.3720.10">
    <property type="entry name" value="MetI-like"/>
    <property type="match status" value="2"/>
</dbReference>
<dbReference type="PANTHER" id="PTHR43496:SF1">
    <property type="entry name" value="POLYGALACTURONAN_RHAMNOGALACTURONAN TRANSPORT SYSTEM PERMEASE PROTEIN YTEP"/>
    <property type="match status" value="1"/>
</dbReference>
<comment type="caution">
    <text evidence="7">The sequence shown here is derived from an EMBL/GenBank/DDBJ whole genome shotgun (WGS) entry which is preliminary data.</text>
</comment>
<comment type="similarity">
    <text evidence="5">Belongs to the binding-protein-dependent transport system permease family.</text>
</comment>
<feature type="transmembrane region" description="Helical" evidence="5">
    <location>
        <begin position="416"/>
        <end position="434"/>
    </location>
</feature>
<feature type="transmembrane region" description="Helical" evidence="5">
    <location>
        <begin position="71"/>
        <end position="92"/>
    </location>
</feature>
<dbReference type="EMBL" id="JBHSBV010000003">
    <property type="protein sequence ID" value="MFC4201339.1"/>
    <property type="molecule type" value="Genomic_DNA"/>
</dbReference>
<name>A0ABV8NZS8_9BURK</name>
<evidence type="ECO:0000256" key="5">
    <source>
        <dbReference type="RuleBase" id="RU363032"/>
    </source>
</evidence>
<reference evidence="8" key="1">
    <citation type="journal article" date="2019" name="Int. J. Syst. Evol. Microbiol.">
        <title>The Global Catalogue of Microorganisms (GCM) 10K type strain sequencing project: providing services to taxonomists for standard genome sequencing and annotation.</title>
        <authorList>
            <consortium name="The Broad Institute Genomics Platform"/>
            <consortium name="The Broad Institute Genome Sequencing Center for Infectious Disease"/>
            <person name="Wu L."/>
            <person name="Ma J."/>
        </authorList>
    </citation>
    <scope>NUCLEOTIDE SEQUENCE [LARGE SCALE GENOMIC DNA]</scope>
    <source>
        <strain evidence="8">LMG 24813</strain>
    </source>
</reference>
<evidence type="ECO:0000256" key="1">
    <source>
        <dbReference type="ARBA" id="ARBA00004651"/>
    </source>
</evidence>
<evidence type="ECO:0000313" key="7">
    <source>
        <dbReference type="EMBL" id="MFC4201339.1"/>
    </source>
</evidence>
<feature type="transmembrane region" description="Helical" evidence="5">
    <location>
        <begin position="104"/>
        <end position="126"/>
    </location>
</feature>
<feature type="transmembrane region" description="Helical" evidence="5">
    <location>
        <begin position="249"/>
        <end position="269"/>
    </location>
</feature>
<organism evidence="7 8">
    <name type="scientific">Candidimonas humi</name>
    <dbReference type="NCBI Taxonomy" id="683355"/>
    <lineage>
        <taxon>Bacteria</taxon>
        <taxon>Pseudomonadati</taxon>
        <taxon>Pseudomonadota</taxon>
        <taxon>Betaproteobacteria</taxon>
        <taxon>Burkholderiales</taxon>
        <taxon>Alcaligenaceae</taxon>
        <taxon>Candidimonas</taxon>
    </lineage>
</organism>
<feature type="domain" description="ABC transmembrane type-1" evidence="6">
    <location>
        <begin position="352"/>
        <end position="542"/>
    </location>
</feature>
<feature type="transmembrane region" description="Helical" evidence="5">
    <location>
        <begin position="525"/>
        <end position="547"/>
    </location>
</feature>
<evidence type="ECO:0000259" key="6">
    <source>
        <dbReference type="PROSITE" id="PS50928"/>
    </source>
</evidence>
<evidence type="ECO:0000256" key="4">
    <source>
        <dbReference type="ARBA" id="ARBA00023136"/>
    </source>
</evidence>
<feature type="transmembrane region" description="Helical" evidence="5">
    <location>
        <begin position="302"/>
        <end position="331"/>
    </location>
</feature>
<evidence type="ECO:0000256" key="3">
    <source>
        <dbReference type="ARBA" id="ARBA00022989"/>
    </source>
</evidence>
<proteinExistence type="inferred from homology"/>
<dbReference type="InterPro" id="IPR000515">
    <property type="entry name" value="MetI-like"/>
</dbReference>
<gene>
    <name evidence="7" type="ORF">ACFOY1_10285</name>
</gene>
<keyword evidence="3 5" id="KW-1133">Transmembrane helix</keyword>
<dbReference type="Pfam" id="PF00528">
    <property type="entry name" value="BPD_transp_1"/>
    <property type="match status" value="2"/>
</dbReference>
<evidence type="ECO:0000313" key="8">
    <source>
        <dbReference type="Proteomes" id="UP001595848"/>
    </source>
</evidence>
<feature type="transmembrane region" description="Helical" evidence="5">
    <location>
        <begin position="474"/>
        <end position="505"/>
    </location>
</feature>
<dbReference type="PANTHER" id="PTHR43496">
    <property type="entry name" value="PROTEIN LPLB"/>
    <property type="match status" value="1"/>
</dbReference>
<keyword evidence="2 5" id="KW-0812">Transmembrane</keyword>
<dbReference type="PROSITE" id="PS50928">
    <property type="entry name" value="ABC_TM1"/>
    <property type="match status" value="2"/>
</dbReference>
<accession>A0ABV8NZS8</accession>
<keyword evidence="8" id="KW-1185">Reference proteome</keyword>
<feature type="transmembrane region" description="Helical" evidence="5">
    <location>
        <begin position="390"/>
        <end position="410"/>
    </location>
</feature>
<dbReference type="Proteomes" id="UP001595848">
    <property type="component" value="Unassembled WGS sequence"/>
</dbReference>
<dbReference type="SUPFAM" id="SSF161098">
    <property type="entry name" value="MetI-like"/>
    <property type="match status" value="2"/>
</dbReference>
<protein>
    <submittedName>
        <fullName evidence="7">ABC transporter permease</fullName>
    </submittedName>
</protein>